<evidence type="ECO:0000313" key="5">
    <source>
        <dbReference type="EMBL" id="KAK2556197.1"/>
    </source>
</evidence>
<feature type="compositionally biased region" description="Low complexity" evidence="2">
    <location>
        <begin position="135"/>
        <end position="146"/>
    </location>
</feature>
<evidence type="ECO:0000259" key="4">
    <source>
        <dbReference type="PROSITE" id="PS50200"/>
    </source>
</evidence>
<feature type="region of interest" description="Disordered" evidence="2">
    <location>
        <begin position="122"/>
        <end position="229"/>
    </location>
</feature>
<proteinExistence type="predicted"/>
<organism evidence="5 6">
    <name type="scientific">Acropora cervicornis</name>
    <name type="common">Staghorn coral</name>
    <dbReference type="NCBI Taxonomy" id="6130"/>
    <lineage>
        <taxon>Eukaryota</taxon>
        <taxon>Metazoa</taxon>
        <taxon>Cnidaria</taxon>
        <taxon>Anthozoa</taxon>
        <taxon>Hexacorallia</taxon>
        <taxon>Scleractinia</taxon>
        <taxon>Astrocoeniina</taxon>
        <taxon>Acroporidae</taxon>
        <taxon>Acropora</taxon>
    </lineage>
</organism>
<dbReference type="GO" id="GO:0007165">
    <property type="term" value="P:signal transduction"/>
    <property type="evidence" value="ECO:0007669"/>
    <property type="project" value="InterPro"/>
</dbReference>
<dbReference type="InterPro" id="IPR000159">
    <property type="entry name" value="RA_dom"/>
</dbReference>
<dbReference type="SMART" id="SM00314">
    <property type="entry name" value="RA"/>
    <property type="match status" value="2"/>
</dbReference>
<keyword evidence="3" id="KW-1133">Transmembrane helix</keyword>
<dbReference type="EMBL" id="JARQWQ010000057">
    <property type="protein sequence ID" value="KAK2556197.1"/>
    <property type="molecule type" value="Genomic_DNA"/>
</dbReference>
<gene>
    <name evidence="5" type="ORF">P5673_021799</name>
</gene>
<dbReference type="CDD" id="cd17043">
    <property type="entry name" value="RA"/>
    <property type="match status" value="2"/>
</dbReference>
<feature type="coiled-coil region" evidence="1">
    <location>
        <begin position="936"/>
        <end position="977"/>
    </location>
</feature>
<dbReference type="PROSITE" id="PS50200">
    <property type="entry name" value="RA"/>
    <property type="match status" value="2"/>
</dbReference>
<feature type="domain" description="Ras-associating" evidence="4">
    <location>
        <begin position="383"/>
        <end position="459"/>
    </location>
</feature>
<accession>A0AAD9Q7K4</accession>
<protein>
    <recommendedName>
        <fullName evidence="4">Ras-associating domain-containing protein</fullName>
    </recommendedName>
</protein>
<keyword evidence="1" id="KW-0175">Coiled coil</keyword>
<reference evidence="5" key="2">
    <citation type="journal article" date="2023" name="Science">
        <title>Genomic signatures of disease resistance in endangered staghorn corals.</title>
        <authorList>
            <person name="Vollmer S.V."/>
            <person name="Selwyn J.D."/>
            <person name="Despard B.A."/>
            <person name="Roesel C.L."/>
        </authorList>
    </citation>
    <scope>NUCLEOTIDE SEQUENCE</scope>
    <source>
        <strain evidence="5">K2</strain>
    </source>
</reference>
<feature type="compositionally biased region" description="Basic and acidic residues" evidence="2">
    <location>
        <begin position="198"/>
        <end position="216"/>
    </location>
</feature>
<feature type="compositionally biased region" description="Basic residues" evidence="2">
    <location>
        <begin position="188"/>
        <end position="197"/>
    </location>
</feature>
<dbReference type="PANTHER" id="PTHR12573:SF4">
    <property type="entry name" value="AT09986P-RELATED"/>
    <property type="match status" value="1"/>
</dbReference>
<name>A0AAD9Q7K4_ACRCE</name>
<feature type="compositionally biased region" description="Basic and acidic residues" evidence="2">
    <location>
        <begin position="174"/>
        <end position="187"/>
    </location>
</feature>
<feature type="domain" description="Ras-associating" evidence="4">
    <location>
        <begin position="273"/>
        <end position="365"/>
    </location>
</feature>
<evidence type="ECO:0000256" key="1">
    <source>
        <dbReference type="SAM" id="Coils"/>
    </source>
</evidence>
<dbReference type="InterPro" id="IPR029071">
    <property type="entry name" value="Ubiquitin-like_domsf"/>
</dbReference>
<keyword evidence="6" id="KW-1185">Reference proteome</keyword>
<dbReference type="SUPFAM" id="SSF54236">
    <property type="entry name" value="Ubiquitin-like"/>
    <property type="match status" value="2"/>
</dbReference>
<dbReference type="AlphaFoldDB" id="A0AAD9Q7K4"/>
<dbReference type="Pfam" id="PF00788">
    <property type="entry name" value="RA"/>
    <property type="match status" value="2"/>
</dbReference>
<evidence type="ECO:0000313" key="6">
    <source>
        <dbReference type="Proteomes" id="UP001249851"/>
    </source>
</evidence>
<keyword evidence="3" id="KW-0472">Membrane</keyword>
<feature type="transmembrane region" description="Helical" evidence="3">
    <location>
        <begin position="6"/>
        <end position="24"/>
    </location>
</feature>
<sequence>MYMYFGLNWLLVQVLIFSCFYCIVIRHGQTCIMTLWTLWCFAIVSRFNDNLSYGIPEEIGIDSPDEREVMLSEIYRRFHPEEEDMFEMEIQGALQSASEQERMKIMAVLNALRSPAFQAELGIAPSTGPSSPHDSYASESGSISSGMTGGSDDHYHDLAMPPPPPPPTSSQTRRSSEKDDNVRETKVKTGKLKKQRKLSKDSDKSTDKESKNEKQKQKQKKHKGMSKLLDSLSLSSSSSKLTKLFQHHSSSSSSTTPTKKLNPTMQYLLQAGPQGLIRIWPTALSEEMNYCSFMVNMTTTCAEIIKLVFEKYEVVDDQRRYYVCETSLSKGGAHHELLGSDCPLLFQCRWQDPDKHRFELRCKNEGVIKMLFELEGYEDDLDYRSIPLSSKTPCSEAVPLIVKKFNLPGEDCDYLLVEVSEENEDDREEVAGHVCPLRLQMAWSAPDHVFRLCRRPNEELGTNEDSKEIMLDGWTTDATDDIALERETQSELSSAQEENDQDVTPAKLGVVERDEIVEETREDLMDGLARLDSVIEEESEAIASQEILKLKRELMEKKVELQELQVKTAKIMAEKESEIERLLEENKQLRHGELNEVNVRILNLEKENEDLKATAENFHEMKRKDDVLTVNESELHSLRLRNEELRKEAQGIEEKFKTEISLRDREIERLYARNNELASKEKELDSLNEEKSSLLAFDLQQKELEKLKLLRDEASASQSEMTSKLEALQTRNNDLEAKIAQIENLTQVNRELCQKVDEGEIIRQEFQRSEAEKKDLKAELESLNSERKKSEQSIAEELENLREKNQFLSDQCKDADEMKKNIIKLTAQLREMEKKNQCEADSLQRKLEEFTSEKQLLHKRIAELEKTENGVEQADISQKEGEDLKLENIFLVERTKEVEELKASVAKFAAEARENESFKQKYKELRDVESYLTKQVNTAETIARQKDKKLKESENKINTLTEAVKDMEAKLEEQEQNQHYLDQLLTMLKDRDPTLLHVINSSLASNEPEEWC</sequence>
<reference evidence="5" key="1">
    <citation type="journal article" date="2023" name="G3 (Bethesda)">
        <title>Whole genome assembly and annotation of the endangered Caribbean coral Acropora cervicornis.</title>
        <authorList>
            <person name="Selwyn J.D."/>
            <person name="Vollmer S.V."/>
        </authorList>
    </citation>
    <scope>NUCLEOTIDE SEQUENCE</scope>
    <source>
        <strain evidence="5">K2</strain>
    </source>
</reference>
<dbReference type="Gene3D" id="3.10.20.90">
    <property type="entry name" value="Phosphatidylinositol 3-kinase Catalytic Subunit, Chain A, domain 1"/>
    <property type="match status" value="2"/>
</dbReference>
<dbReference type="PANTHER" id="PTHR12573">
    <property type="entry name" value="AT09986P-RELATED"/>
    <property type="match status" value="1"/>
</dbReference>
<dbReference type="Proteomes" id="UP001249851">
    <property type="component" value="Unassembled WGS sequence"/>
</dbReference>
<feature type="coiled-coil region" evidence="1">
    <location>
        <begin position="718"/>
        <end position="867"/>
    </location>
</feature>
<comment type="caution">
    <text evidence="5">The sequence shown here is derived from an EMBL/GenBank/DDBJ whole genome shotgun (WGS) entry which is preliminary data.</text>
</comment>
<feature type="coiled-coil region" evidence="1">
    <location>
        <begin position="547"/>
        <end position="690"/>
    </location>
</feature>
<evidence type="ECO:0000256" key="3">
    <source>
        <dbReference type="SAM" id="Phobius"/>
    </source>
</evidence>
<evidence type="ECO:0000256" key="2">
    <source>
        <dbReference type="SAM" id="MobiDB-lite"/>
    </source>
</evidence>
<keyword evidence="3" id="KW-0812">Transmembrane</keyword>